<keyword evidence="1" id="KW-0560">Oxidoreductase</keyword>
<dbReference type="SUPFAM" id="SSF51735">
    <property type="entry name" value="NAD(P)-binding Rossmann-fold domains"/>
    <property type="match status" value="1"/>
</dbReference>
<keyword evidence="6" id="KW-1185">Reference proteome</keyword>
<evidence type="ECO:0000313" key="5">
    <source>
        <dbReference type="EMBL" id="KLN58995.1"/>
    </source>
</evidence>
<evidence type="ECO:0000259" key="4">
    <source>
        <dbReference type="Pfam" id="PF08125"/>
    </source>
</evidence>
<dbReference type="InterPro" id="IPR013118">
    <property type="entry name" value="Mannitol_DH_C"/>
</dbReference>
<gene>
    <name evidence="5" type="ORF">WH96_20100</name>
</gene>
<dbReference type="PANTHER" id="PTHR43362:SF1">
    <property type="entry name" value="MANNITOL DEHYDROGENASE 2-RELATED"/>
    <property type="match status" value="1"/>
</dbReference>
<dbReference type="AlphaFoldDB" id="A0A0H2MQP9"/>
<dbReference type="OrthoDB" id="271711at2"/>
<dbReference type="PRINTS" id="PR00084">
    <property type="entry name" value="MTLDHDRGNASE"/>
</dbReference>
<dbReference type="InterPro" id="IPR023027">
    <property type="entry name" value="Mannitol_DH_CS"/>
</dbReference>
<reference evidence="5 6" key="1">
    <citation type="submission" date="2015-03" db="EMBL/GenBank/DDBJ databases">
        <title>Genome Sequence of Kiloniella spongiae MEBiC09566, isolated from a marine sponge.</title>
        <authorList>
            <person name="Shao Z."/>
            <person name="Wang L."/>
            <person name="Li X."/>
        </authorList>
    </citation>
    <scope>NUCLEOTIDE SEQUENCE [LARGE SCALE GENOMIC DNA]</scope>
    <source>
        <strain evidence="5 6">MEBiC09566</strain>
    </source>
</reference>
<dbReference type="EMBL" id="LAQL01000022">
    <property type="protein sequence ID" value="KLN58995.1"/>
    <property type="molecule type" value="Genomic_DNA"/>
</dbReference>
<accession>A0A0H2MQP9</accession>
<dbReference type="GO" id="GO:0019594">
    <property type="term" value="P:mannitol metabolic process"/>
    <property type="evidence" value="ECO:0007669"/>
    <property type="project" value="InterPro"/>
</dbReference>
<dbReference type="InterPro" id="IPR013328">
    <property type="entry name" value="6PGD_dom2"/>
</dbReference>
<keyword evidence="2" id="KW-0520">NAD</keyword>
<dbReference type="Gene3D" id="3.40.50.720">
    <property type="entry name" value="NAD(P)-binding Rossmann-like Domain"/>
    <property type="match status" value="1"/>
</dbReference>
<feature type="domain" description="Mannitol dehydrogenase N-terminal" evidence="3">
    <location>
        <begin position="22"/>
        <end position="271"/>
    </location>
</feature>
<dbReference type="SUPFAM" id="SSF48179">
    <property type="entry name" value="6-phosphogluconate dehydrogenase C-terminal domain-like"/>
    <property type="match status" value="1"/>
</dbReference>
<evidence type="ECO:0000313" key="6">
    <source>
        <dbReference type="Proteomes" id="UP000035444"/>
    </source>
</evidence>
<dbReference type="Proteomes" id="UP000035444">
    <property type="component" value="Unassembled WGS sequence"/>
</dbReference>
<evidence type="ECO:0000256" key="1">
    <source>
        <dbReference type="ARBA" id="ARBA00023002"/>
    </source>
</evidence>
<dbReference type="Gene3D" id="1.10.1040.10">
    <property type="entry name" value="N-(1-d-carboxylethyl)-l-norvaline Dehydrogenase, domain 2"/>
    <property type="match status" value="1"/>
</dbReference>
<dbReference type="InterPro" id="IPR050988">
    <property type="entry name" value="Mannitol_DH/Oxidoreductase"/>
</dbReference>
<dbReference type="PATRIC" id="fig|1489064.4.peg.1848"/>
<protein>
    <recommendedName>
        <fullName evidence="7">Mannitol-1-phosphate 5-dehydrogenase</fullName>
    </recommendedName>
</protein>
<organism evidence="5 6">
    <name type="scientific">Kiloniella spongiae</name>
    <dbReference type="NCBI Taxonomy" id="1489064"/>
    <lineage>
        <taxon>Bacteria</taxon>
        <taxon>Pseudomonadati</taxon>
        <taxon>Pseudomonadota</taxon>
        <taxon>Alphaproteobacteria</taxon>
        <taxon>Rhodospirillales</taxon>
        <taxon>Kiloniellaceae</taxon>
        <taxon>Kiloniella</taxon>
    </lineage>
</organism>
<dbReference type="Pfam" id="PF01232">
    <property type="entry name" value="Mannitol_dh"/>
    <property type="match status" value="1"/>
</dbReference>
<sequence length="474" mass="53955">MTACSSQALYETTYNPELCDVGIVHLGFGAFHRSHQAQYIDDYIQATNDLRWGIAAVNIRGEDSESFAQHSFDGSGYILKSISPEGDVKFRRVRSHIKFCDWARSAEEAEQLLMLPSVTMITITVTESGYYLDDEGRLNSADPIIADEIENQSRGVSVYNYLMRALELRRHADVGGLSILCCDNMRQNGKILERNFSSYLHCMKRHDLAQWVQKNVTFPCSMVDRITPRSTEGLVSETTSLFGEQSNVPVMAEEFIQWALEDRFANTMPDLARVGVQLESDIDHFEETKIRILNGGHTCLAYFAALKGFKTFDQAMADPDLFAHFNGYEQHEVLPALQVNTPFDKNDYLQEIIARFKNASISDTIERICADGFLKFPIFIHPTLQGAFAARRLPYFGIASIASWYIFCRLNTEGKLRIHYNEPNWHKLEPLIQPGALDDFVTSRALWGDIPNDHPAFVVTLKDKIYEMERVWLA</sequence>
<dbReference type="PROSITE" id="PS00974">
    <property type="entry name" value="MANNITOL_DHGENASE"/>
    <property type="match status" value="1"/>
</dbReference>
<dbReference type="PANTHER" id="PTHR43362">
    <property type="entry name" value="MANNITOL DEHYDROGENASE DSF1-RELATED"/>
    <property type="match status" value="1"/>
</dbReference>
<evidence type="ECO:0000256" key="2">
    <source>
        <dbReference type="ARBA" id="ARBA00023027"/>
    </source>
</evidence>
<dbReference type="STRING" id="1489064.WH96_20100"/>
<dbReference type="GO" id="GO:0016616">
    <property type="term" value="F:oxidoreductase activity, acting on the CH-OH group of donors, NAD or NADP as acceptor"/>
    <property type="evidence" value="ECO:0007669"/>
    <property type="project" value="TreeGrafter"/>
</dbReference>
<dbReference type="Pfam" id="PF08125">
    <property type="entry name" value="Mannitol_dh_C"/>
    <property type="match status" value="1"/>
</dbReference>
<comment type="caution">
    <text evidence="5">The sequence shown here is derived from an EMBL/GenBank/DDBJ whole genome shotgun (WGS) entry which is preliminary data.</text>
</comment>
<name>A0A0H2MQP9_9PROT</name>
<dbReference type="InterPro" id="IPR000669">
    <property type="entry name" value="Mannitol_DH"/>
</dbReference>
<dbReference type="InterPro" id="IPR008927">
    <property type="entry name" value="6-PGluconate_DH-like_C_sf"/>
</dbReference>
<dbReference type="RefSeq" id="WP_047766034.1">
    <property type="nucleotide sequence ID" value="NZ_LAQL01000022.1"/>
</dbReference>
<dbReference type="InterPro" id="IPR013131">
    <property type="entry name" value="Mannitol_DH_N"/>
</dbReference>
<evidence type="ECO:0008006" key="7">
    <source>
        <dbReference type="Google" id="ProtNLM"/>
    </source>
</evidence>
<evidence type="ECO:0000259" key="3">
    <source>
        <dbReference type="Pfam" id="PF01232"/>
    </source>
</evidence>
<feature type="domain" description="Mannitol dehydrogenase C-terminal" evidence="4">
    <location>
        <begin position="281"/>
        <end position="463"/>
    </location>
</feature>
<dbReference type="InterPro" id="IPR036291">
    <property type="entry name" value="NAD(P)-bd_dom_sf"/>
</dbReference>
<proteinExistence type="predicted"/>